<protein>
    <submittedName>
        <fullName evidence="2">Mannose-1-phosphate guanyltransferase</fullName>
    </submittedName>
</protein>
<accession>S9UJN2</accession>
<feature type="region of interest" description="Disordered" evidence="1">
    <location>
        <begin position="321"/>
        <end position="347"/>
    </location>
</feature>
<evidence type="ECO:0000313" key="3">
    <source>
        <dbReference type="Proteomes" id="UP000015354"/>
    </source>
</evidence>
<dbReference type="OrthoDB" id="10632199at2759"/>
<evidence type="ECO:0000256" key="1">
    <source>
        <dbReference type="SAM" id="MobiDB-lite"/>
    </source>
</evidence>
<evidence type="ECO:0000313" key="2">
    <source>
        <dbReference type="EMBL" id="EPY29108.1"/>
    </source>
</evidence>
<comment type="caution">
    <text evidence="2">The sequence shown here is derived from an EMBL/GenBank/DDBJ whole genome shotgun (WGS) entry which is preliminary data.</text>
</comment>
<sequence>MWHQGPIVLFHPMMLLEMRDAFPTVEFAKMAEFSMRQLGPILQLGPIDALGPITQPSPMWAVGSTMQQPMIVKAAPFSDSFSSVNRSSVSFLVPRIEVRYLAIPPDEVRRLANIHPEALEVVRVQLSGAGHLREDLLLDRRATRGNAVQHALVEDVNTGVDAVTDKALRLLYELVNAVRHLVVNDHAVLVPFGHLGDHNGALLAMVAMEREQLAKRKAARDIGVQHEEGLVVLHQHVARERKRASRAQRLRLEREHEVHAELLAPLIHLRLHGIRAVRHGQDDFRHASLLQRLHLVDNDGLVAEGNKRLGHRERQRAQARAIAANKNESPHARAGPLRRSVSVIRHD</sequence>
<keyword evidence="3" id="KW-1185">Reference proteome</keyword>
<dbReference type="Proteomes" id="UP000015354">
    <property type="component" value="Unassembled WGS sequence"/>
</dbReference>
<dbReference type="EMBL" id="ATMH01004721">
    <property type="protein sequence ID" value="EPY29108.1"/>
    <property type="molecule type" value="Genomic_DNA"/>
</dbReference>
<proteinExistence type="predicted"/>
<keyword evidence="2" id="KW-0808">Transferase</keyword>
<dbReference type="GO" id="GO:0016740">
    <property type="term" value="F:transferase activity"/>
    <property type="evidence" value="ECO:0007669"/>
    <property type="project" value="UniProtKB-KW"/>
</dbReference>
<organism evidence="2 3">
    <name type="scientific">Strigomonas culicis</name>
    <dbReference type="NCBI Taxonomy" id="28005"/>
    <lineage>
        <taxon>Eukaryota</taxon>
        <taxon>Discoba</taxon>
        <taxon>Euglenozoa</taxon>
        <taxon>Kinetoplastea</taxon>
        <taxon>Metakinetoplastina</taxon>
        <taxon>Trypanosomatida</taxon>
        <taxon>Trypanosomatidae</taxon>
        <taxon>Strigomonadinae</taxon>
        <taxon>Strigomonas</taxon>
    </lineage>
</organism>
<reference evidence="2 3" key="1">
    <citation type="journal article" date="2013" name="PLoS ONE">
        <title>Predicting the Proteins of Angomonas deanei, Strigomonas culicis and Their Respective Endosymbionts Reveals New Aspects of the Trypanosomatidae Family.</title>
        <authorList>
            <person name="Motta M.C."/>
            <person name="Martins A.C."/>
            <person name="de Souza S.S."/>
            <person name="Catta-Preta C.M."/>
            <person name="Silva R."/>
            <person name="Klein C.C."/>
            <person name="de Almeida L.G."/>
            <person name="de Lima Cunha O."/>
            <person name="Ciapina L.P."/>
            <person name="Brocchi M."/>
            <person name="Colabardini A.C."/>
            <person name="de Araujo Lima B."/>
            <person name="Machado C.R."/>
            <person name="de Almeida Soares C.M."/>
            <person name="Probst C.M."/>
            <person name="de Menezes C.B."/>
            <person name="Thompson C.E."/>
            <person name="Bartholomeu D.C."/>
            <person name="Gradia D.F."/>
            <person name="Pavoni D.P."/>
            <person name="Grisard E.C."/>
            <person name="Fantinatti-Garboggini F."/>
            <person name="Marchini F.K."/>
            <person name="Rodrigues-Luiz G.F."/>
            <person name="Wagner G."/>
            <person name="Goldman G.H."/>
            <person name="Fietto J.L."/>
            <person name="Elias M.C."/>
            <person name="Goldman M.H."/>
            <person name="Sagot M.F."/>
            <person name="Pereira M."/>
            <person name="Stoco P.H."/>
            <person name="de Mendonca-Neto R.P."/>
            <person name="Teixeira S.M."/>
            <person name="Maciel T.E."/>
            <person name="de Oliveira Mendes T.A."/>
            <person name="Urmenyi T.P."/>
            <person name="de Souza W."/>
            <person name="Schenkman S."/>
            <person name="de Vasconcelos A.T."/>
        </authorList>
    </citation>
    <scope>NUCLEOTIDE SEQUENCE [LARGE SCALE GENOMIC DNA]</scope>
</reference>
<gene>
    <name evidence="2" type="ORF">STCU_04721</name>
</gene>
<name>S9UJN2_9TRYP</name>
<dbReference type="AlphaFoldDB" id="S9UJN2"/>